<evidence type="ECO:0000313" key="5">
    <source>
        <dbReference type="Proteomes" id="UP000663760"/>
    </source>
</evidence>
<dbReference type="AlphaFoldDB" id="A0A7I8JKA1"/>
<protein>
    <submittedName>
        <fullName evidence="3">Uncharacterized protein</fullName>
    </submittedName>
</protein>
<dbReference type="Proteomes" id="UP000663760">
    <property type="component" value="Chromosome 14"/>
</dbReference>
<keyword evidence="5" id="KW-1185">Reference proteome</keyword>
<evidence type="ECO:0000313" key="3">
    <source>
        <dbReference type="EMBL" id="CAA2631247.1"/>
    </source>
</evidence>
<proteinExistence type="predicted"/>
<feature type="region of interest" description="Disordered" evidence="1">
    <location>
        <begin position="54"/>
        <end position="111"/>
    </location>
</feature>
<reference evidence="3" key="1">
    <citation type="submission" date="2019-12" db="EMBL/GenBank/DDBJ databases">
        <authorList>
            <person name="Scholz U."/>
            <person name="Mascher M."/>
            <person name="Fiebig A."/>
        </authorList>
    </citation>
    <scope>NUCLEOTIDE SEQUENCE</scope>
</reference>
<dbReference type="EMBL" id="LR746277">
    <property type="protein sequence ID" value="CAA7407560.1"/>
    <property type="molecule type" value="Genomic_DNA"/>
</dbReference>
<feature type="signal peptide" evidence="2">
    <location>
        <begin position="1"/>
        <end position="26"/>
    </location>
</feature>
<dbReference type="EMBL" id="LR743601">
    <property type="protein sequence ID" value="CAA2631247.1"/>
    <property type="molecule type" value="Genomic_DNA"/>
</dbReference>
<organism evidence="3">
    <name type="scientific">Spirodela intermedia</name>
    <name type="common">Intermediate duckweed</name>
    <dbReference type="NCBI Taxonomy" id="51605"/>
    <lineage>
        <taxon>Eukaryota</taxon>
        <taxon>Viridiplantae</taxon>
        <taxon>Streptophyta</taxon>
        <taxon>Embryophyta</taxon>
        <taxon>Tracheophyta</taxon>
        <taxon>Spermatophyta</taxon>
        <taxon>Magnoliopsida</taxon>
        <taxon>Liliopsida</taxon>
        <taxon>Araceae</taxon>
        <taxon>Lemnoideae</taxon>
        <taxon>Spirodela</taxon>
    </lineage>
</organism>
<evidence type="ECO:0000256" key="1">
    <source>
        <dbReference type="SAM" id="MobiDB-lite"/>
    </source>
</evidence>
<name>A0A7I8JKA1_SPIIN</name>
<evidence type="ECO:0000313" key="4">
    <source>
        <dbReference type="EMBL" id="CAA7407560.1"/>
    </source>
</evidence>
<evidence type="ECO:0000256" key="2">
    <source>
        <dbReference type="SAM" id="SignalP"/>
    </source>
</evidence>
<gene>
    <name evidence="3" type="ORF">SI7747_14016895</name>
    <name evidence="4" type="ORF">SI8410_14018238</name>
</gene>
<feature type="compositionally biased region" description="Low complexity" evidence="1">
    <location>
        <begin position="77"/>
        <end position="94"/>
    </location>
</feature>
<keyword evidence="2" id="KW-0732">Signal</keyword>
<sequence>MKPTSHHMKLGSRSTHLLLIVSELAALRLEGEDGPIYVRDLGLLHENVPHLSPFSLPLIPPTTSTATATREGGGGAAPPARRSPISDLRSSPLRRNLRSEAAGGDDRRNSR</sequence>
<accession>A0A7I8JKA1</accession>
<feature type="chain" id="PRO_5045019988" evidence="2">
    <location>
        <begin position="27"/>
        <end position="111"/>
    </location>
</feature>
<feature type="compositionally biased region" description="Low complexity" evidence="1">
    <location>
        <begin position="61"/>
        <end position="70"/>
    </location>
</feature>